<dbReference type="RefSeq" id="WP_204062478.1">
    <property type="nucleotide sequence ID" value="NZ_BOOJ01000008.1"/>
</dbReference>
<keyword evidence="6" id="KW-0862">Zinc</keyword>
<reference evidence="11 12" key="1">
    <citation type="submission" date="2021-01" db="EMBL/GenBank/DDBJ databases">
        <title>Whole genome shotgun sequence of Planobispora siamensis NBRC 107568.</title>
        <authorList>
            <person name="Komaki H."/>
            <person name="Tamura T."/>
        </authorList>
    </citation>
    <scope>NUCLEOTIDE SEQUENCE [LARGE SCALE GENOMIC DNA]</scope>
    <source>
        <strain evidence="11 12">NBRC 107568</strain>
    </source>
</reference>
<evidence type="ECO:0000256" key="3">
    <source>
        <dbReference type="ARBA" id="ARBA00022723"/>
    </source>
</evidence>
<keyword evidence="7 11" id="KW-0482">Metalloprotease</keyword>
<protein>
    <submittedName>
        <fullName evidence="11">Zinc metalloprotease</fullName>
    </submittedName>
</protein>
<dbReference type="CDD" id="cd04275">
    <property type="entry name" value="ZnMc_pappalysin_like"/>
    <property type="match status" value="1"/>
</dbReference>
<feature type="signal peptide" evidence="9">
    <location>
        <begin position="1"/>
        <end position="21"/>
    </location>
</feature>
<evidence type="ECO:0000256" key="7">
    <source>
        <dbReference type="ARBA" id="ARBA00023049"/>
    </source>
</evidence>
<evidence type="ECO:0000259" key="10">
    <source>
        <dbReference type="Pfam" id="PF05572"/>
    </source>
</evidence>
<name>A0A8J3WI12_9ACTN</name>
<dbReference type="InterPro" id="IPR024079">
    <property type="entry name" value="MetalloPept_cat_dom_sf"/>
</dbReference>
<organism evidence="11 12">
    <name type="scientific">Planobispora siamensis</name>
    <dbReference type="NCBI Taxonomy" id="936338"/>
    <lineage>
        <taxon>Bacteria</taxon>
        <taxon>Bacillati</taxon>
        <taxon>Actinomycetota</taxon>
        <taxon>Actinomycetes</taxon>
        <taxon>Streptosporangiales</taxon>
        <taxon>Streptosporangiaceae</taxon>
        <taxon>Planobispora</taxon>
    </lineage>
</organism>
<keyword evidence="4 9" id="KW-0732">Signal</keyword>
<evidence type="ECO:0000256" key="2">
    <source>
        <dbReference type="ARBA" id="ARBA00022670"/>
    </source>
</evidence>
<comment type="similarity">
    <text evidence="1">Belongs to the peptidase M43B family.</text>
</comment>
<dbReference type="AlphaFoldDB" id="A0A8J3WI12"/>
<dbReference type="InterPro" id="IPR008754">
    <property type="entry name" value="Peptidase_M43"/>
</dbReference>
<evidence type="ECO:0000313" key="12">
    <source>
        <dbReference type="Proteomes" id="UP000619788"/>
    </source>
</evidence>
<gene>
    <name evidence="11" type="ORF">Psi01_07380</name>
</gene>
<keyword evidence="2" id="KW-0645">Protease</keyword>
<proteinExistence type="inferred from homology"/>
<feature type="chain" id="PRO_5035298764" evidence="9">
    <location>
        <begin position="22"/>
        <end position="342"/>
    </location>
</feature>
<dbReference type="PANTHER" id="PTHR47466:SF1">
    <property type="entry name" value="METALLOPROTEASE MEP1 (AFU_ORTHOLOGUE AFUA_1G07730)-RELATED"/>
    <property type="match status" value="1"/>
</dbReference>
<dbReference type="PANTHER" id="PTHR47466">
    <property type="match status" value="1"/>
</dbReference>
<keyword evidence="5" id="KW-0378">Hydrolase</keyword>
<comment type="caution">
    <text evidence="11">The sequence shown here is derived from an EMBL/GenBank/DDBJ whole genome shotgun (WGS) entry which is preliminary data.</text>
</comment>
<dbReference type="GO" id="GO:0006508">
    <property type="term" value="P:proteolysis"/>
    <property type="evidence" value="ECO:0007669"/>
    <property type="project" value="UniProtKB-KW"/>
</dbReference>
<sequence>MFSRAIAVASACLLTAGLAPVSTGPPVHVAAGSAPLATTEFPARLSASPASLVPALLQPGPARQEADPCAAAARVVNPRSPGRDAEPYAPGRAQVAEMIADLEARRPRAARLTGEPVTVPTWVHVITDGPRGAPDNAVHDQMAVLNDAYAGRLGGSDTGIRFRLDGLTRTDSPAWFHDPLSYERSIKRMRRGGAETLNLYIAQLGRMVLGYSTYPHWYADEPQLDGVVVDWRSLPGGSLRDFDRGFTGVHEIGHWLGLLHTFENGCREPGDAIADTPPEAHPTDGCPEGKDTCPQEGTDPVHNFMDYSHDACMSEFTAGQAVRMREAWAAYREAGTDITLDR</sequence>
<dbReference type="Proteomes" id="UP000619788">
    <property type="component" value="Unassembled WGS sequence"/>
</dbReference>
<dbReference type="Gene3D" id="3.40.390.10">
    <property type="entry name" value="Collagenase (Catalytic Domain)"/>
    <property type="match status" value="1"/>
</dbReference>
<keyword evidence="3" id="KW-0479">Metal-binding</keyword>
<dbReference type="GO" id="GO:0008237">
    <property type="term" value="F:metallopeptidase activity"/>
    <property type="evidence" value="ECO:0007669"/>
    <property type="project" value="UniProtKB-KW"/>
</dbReference>
<evidence type="ECO:0000256" key="9">
    <source>
        <dbReference type="SAM" id="SignalP"/>
    </source>
</evidence>
<evidence type="ECO:0000256" key="6">
    <source>
        <dbReference type="ARBA" id="ARBA00022833"/>
    </source>
</evidence>
<dbReference type="Pfam" id="PF05572">
    <property type="entry name" value="Peptidase_M43"/>
    <property type="match status" value="1"/>
</dbReference>
<evidence type="ECO:0000256" key="1">
    <source>
        <dbReference type="ARBA" id="ARBA00008721"/>
    </source>
</evidence>
<evidence type="ECO:0000256" key="4">
    <source>
        <dbReference type="ARBA" id="ARBA00022729"/>
    </source>
</evidence>
<evidence type="ECO:0000256" key="8">
    <source>
        <dbReference type="ARBA" id="ARBA00023157"/>
    </source>
</evidence>
<keyword evidence="12" id="KW-1185">Reference proteome</keyword>
<dbReference type="EMBL" id="BOOJ01000008">
    <property type="protein sequence ID" value="GIH90108.1"/>
    <property type="molecule type" value="Genomic_DNA"/>
</dbReference>
<keyword evidence="8" id="KW-1015">Disulfide bond</keyword>
<evidence type="ECO:0000256" key="5">
    <source>
        <dbReference type="ARBA" id="ARBA00022801"/>
    </source>
</evidence>
<accession>A0A8J3WI12</accession>
<feature type="domain" description="Peptidase M43 pregnancy-associated plasma-A" evidence="10">
    <location>
        <begin position="243"/>
        <end position="327"/>
    </location>
</feature>
<dbReference type="GO" id="GO:0046872">
    <property type="term" value="F:metal ion binding"/>
    <property type="evidence" value="ECO:0007669"/>
    <property type="project" value="UniProtKB-KW"/>
</dbReference>
<evidence type="ECO:0000313" key="11">
    <source>
        <dbReference type="EMBL" id="GIH90108.1"/>
    </source>
</evidence>
<dbReference type="SUPFAM" id="SSF55486">
    <property type="entry name" value="Metalloproteases ('zincins'), catalytic domain"/>
    <property type="match status" value="1"/>
</dbReference>